<dbReference type="InterPro" id="IPR010869">
    <property type="entry name" value="DUF1501"/>
</dbReference>
<proteinExistence type="predicted"/>
<keyword evidence="1" id="KW-0732">Signal</keyword>
<evidence type="ECO:0000256" key="1">
    <source>
        <dbReference type="SAM" id="SignalP"/>
    </source>
</evidence>
<accession>A0A6S6SIC2</accession>
<evidence type="ECO:0000313" key="2">
    <source>
        <dbReference type="EMBL" id="CAA6805908.1"/>
    </source>
</evidence>
<gene>
    <name evidence="2" type="ORF">HELGO_WM36861</name>
</gene>
<organism evidence="2">
    <name type="scientific">uncultured Sulfurovum sp</name>
    <dbReference type="NCBI Taxonomy" id="269237"/>
    <lineage>
        <taxon>Bacteria</taxon>
        <taxon>Pseudomonadati</taxon>
        <taxon>Campylobacterota</taxon>
        <taxon>Epsilonproteobacteria</taxon>
        <taxon>Campylobacterales</taxon>
        <taxon>Sulfurovaceae</taxon>
        <taxon>Sulfurovum</taxon>
        <taxon>environmental samples</taxon>
    </lineage>
</organism>
<name>A0A6S6SIC2_9BACT</name>
<dbReference type="EMBL" id="CACVAR010000145">
    <property type="protein sequence ID" value="CAA6805908.1"/>
    <property type="molecule type" value="Genomic_DNA"/>
</dbReference>
<dbReference type="Pfam" id="PF07394">
    <property type="entry name" value="DUF1501"/>
    <property type="match status" value="1"/>
</dbReference>
<dbReference type="AlphaFoldDB" id="A0A6S6SIC2"/>
<feature type="signal peptide" evidence="1">
    <location>
        <begin position="1"/>
        <end position="25"/>
    </location>
</feature>
<feature type="chain" id="PRO_5027545713" description="DUF1501 domain-containing protein" evidence="1">
    <location>
        <begin position="26"/>
        <end position="447"/>
    </location>
</feature>
<protein>
    <recommendedName>
        <fullName evidence="3">DUF1501 domain-containing protein</fullName>
    </recommendedName>
</protein>
<reference evidence="2" key="1">
    <citation type="submission" date="2020-01" db="EMBL/GenBank/DDBJ databases">
        <authorList>
            <person name="Meier V. D."/>
            <person name="Meier V D."/>
        </authorList>
    </citation>
    <scope>NUCLEOTIDE SEQUENCE</scope>
    <source>
        <strain evidence="2">HLG_WM_MAG_03</strain>
    </source>
</reference>
<sequence>MERRVFLKGLSLVTMSALFPSLANASTAVDLSQVQFDANIYNNNDAQTIMIFLYGGASELGGNLTNLDDVQAQSQNQYNLNQLTKTTNNFWSQAGGEAMERMLSNGDMNIFRTCYRKTHESRSHGVCIAESQRGILDVEDPTYAAGICSTLGKVLANSASINEETILPFLTMEGESGLFATGPFDVEAYLRPAAFNESLANPYSRNLNYHMYTDAEWNQDPRESDTQMSRDMDDFVESLNQKQSIQNAFNKRATLDTFMQEQNNVVLPDGIEYPNTTFGRRLKAAVNVVTGNEDTKVVSVGGGGLGGWDDHSNAIDAYGDRMTDLMEAIEVAMSHINMMGKDNVNIVVFTEFGRNANLNDSEGWDHGNTNNVFIFGGKRYLNSLGIVGETELQPTQQNNRLYTQPTASSYTFEPYAVAASIYKMYGVTNPEVLTKGYGAIDAGLFKV</sequence>
<evidence type="ECO:0008006" key="3">
    <source>
        <dbReference type="Google" id="ProtNLM"/>
    </source>
</evidence>